<proteinExistence type="predicted"/>
<dbReference type="Pfam" id="PF13193">
    <property type="entry name" value="AMP-binding_C"/>
    <property type="match status" value="1"/>
</dbReference>
<dbReference type="AlphaFoldDB" id="A0A239E7F3"/>
<dbReference type="GO" id="GO:0050218">
    <property type="term" value="F:propionate-CoA ligase activity"/>
    <property type="evidence" value="ECO:0007669"/>
    <property type="project" value="TreeGrafter"/>
</dbReference>
<sequence length="138" mass="15139">MTRDGGLYRRGGLCVYHGLHRLPTGEMEEVVSSHLAEAECAVVGIAVELCRQRPVGLVVLKDGQTVGEGQLEQVLVALIREKIGVVACFHSVFDGKQAPEDTLWQILRKIIRHMADGVHYAVPSTVDDPAILTEIRDL</sequence>
<feature type="domain" description="AMP-binding enzyme C-terminal" evidence="1">
    <location>
        <begin position="26"/>
        <end position="92"/>
    </location>
</feature>
<dbReference type="Gene3D" id="3.30.300.30">
    <property type="match status" value="1"/>
</dbReference>
<name>A0A239E7F3_9BACT</name>
<dbReference type="InterPro" id="IPR045851">
    <property type="entry name" value="AMP-bd_C_sf"/>
</dbReference>
<dbReference type="SUPFAM" id="SSF56801">
    <property type="entry name" value="Acetyl-CoA synthetase-like"/>
    <property type="match status" value="1"/>
</dbReference>
<dbReference type="Proteomes" id="UP000198432">
    <property type="component" value="Unassembled WGS sequence"/>
</dbReference>
<evidence type="ECO:0000259" key="1">
    <source>
        <dbReference type="Pfam" id="PF13193"/>
    </source>
</evidence>
<organism evidence="2 3">
    <name type="scientific">Pontibacter ummariensis</name>
    <dbReference type="NCBI Taxonomy" id="1610492"/>
    <lineage>
        <taxon>Bacteria</taxon>
        <taxon>Pseudomonadati</taxon>
        <taxon>Bacteroidota</taxon>
        <taxon>Cytophagia</taxon>
        <taxon>Cytophagales</taxon>
        <taxon>Hymenobacteraceae</taxon>
        <taxon>Pontibacter</taxon>
    </lineage>
</organism>
<dbReference type="InterPro" id="IPR025110">
    <property type="entry name" value="AMP-bd_C"/>
</dbReference>
<dbReference type="PANTHER" id="PTHR43347:SF3">
    <property type="entry name" value="ACYL-COA SYNTHETASE SHORT-CHAIN FAMILY MEMBER 3, MITOCHONDRIAL"/>
    <property type="match status" value="1"/>
</dbReference>
<reference evidence="3" key="1">
    <citation type="submission" date="2017-06" db="EMBL/GenBank/DDBJ databases">
        <authorList>
            <person name="Varghese N."/>
            <person name="Submissions S."/>
        </authorList>
    </citation>
    <scope>NUCLEOTIDE SEQUENCE [LARGE SCALE GENOMIC DNA]</scope>
    <source>
        <strain evidence="3">NKM1</strain>
    </source>
</reference>
<dbReference type="RefSeq" id="WP_245842382.1">
    <property type="nucleotide sequence ID" value="NZ_FZOQ01000006.1"/>
</dbReference>
<accession>A0A239E7F3</accession>
<protein>
    <submittedName>
        <fullName evidence="2">AMP-binding enzyme C-terminal domain-containing protein</fullName>
    </submittedName>
</protein>
<keyword evidence="3" id="KW-1185">Reference proteome</keyword>
<dbReference type="EMBL" id="FZOQ01000006">
    <property type="protein sequence ID" value="SNS40389.1"/>
    <property type="molecule type" value="Genomic_DNA"/>
</dbReference>
<evidence type="ECO:0000313" key="2">
    <source>
        <dbReference type="EMBL" id="SNS40389.1"/>
    </source>
</evidence>
<evidence type="ECO:0000313" key="3">
    <source>
        <dbReference type="Proteomes" id="UP000198432"/>
    </source>
</evidence>
<dbReference type="PANTHER" id="PTHR43347">
    <property type="entry name" value="ACYL-COA SYNTHETASE"/>
    <property type="match status" value="1"/>
</dbReference>
<gene>
    <name evidence="2" type="ORF">SAMN06296052_10628</name>
</gene>